<sequence>MKIEKFSSNPTTDYSVAVNTIKEAILRSQYQAAKLVNREMLSLYYGIGRYISANSRERFWGTGAIKAISERLRKDMPGLKGFSESSLKNMRMFYEEWSPVFESKDTLAISPIMIGEIETTLLLSPKSPITIDDLELFGNLSFTHHVRILNGEKDVAKRWKYIKLALENKWDTRFLQQQIKENVADHYGVMPSNFGVTIKDSRDAIKALSMFKDEYLLDFINTEEIGIRDYQDIDERVVEKEIVHNIKKFIMTFGRDFAFVGNQYHLEVFSHDFFPDLLFFNRELNCLVVVELKTGDFKTSYLAQLMTYLRILDDKVKKPHENPSIGIVLCKTADKDFVEYVIQDYAKPMGVATYRMNSDMPEKLREALPDVEDLKKLL</sequence>
<gene>
    <name evidence="3" type="ORF">metaSSY_00410</name>
</gene>
<proteinExistence type="predicted"/>
<accession>R4JGA6</accession>
<feature type="domain" description="YhcG N-terminal" evidence="2">
    <location>
        <begin position="21"/>
        <end position="183"/>
    </location>
</feature>
<evidence type="ECO:0008006" key="4">
    <source>
        <dbReference type="Google" id="ProtNLM"/>
    </source>
</evidence>
<dbReference type="Gene3D" id="3.40.1350.10">
    <property type="match status" value="1"/>
</dbReference>
<dbReference type="InterPro" id="IPR011856">
    <property type="entry name" value="tRNA_endonuc-like_dom_sf"/>
</dbReference>
<evidence type="ECO:0000259" key="2">
    <source>
        <dbReference type="Pfam" id="PF17761"/>
    </source>
</evidence>
<protein>
    <recommendedName>
        <fullName evidence="4">Cytoplasmic protein</fullName>
    </recommendedName>
</protein>
<organism evidence="3">
    <name type="scientific">uncultured bacterium BAC10G6</name>
    <dbReference type="NCBI Taxonomy" id="1329522"/>
    <lineage>
        <taxon>Bacteria</taxon>
        <taxon>environmental samples</taxon>
    </lineage>
</organism>
<name>R4JGA6_9BACT</name>
<dbReference type="InterPro" id="IPR041527">
    <property type="entry name" value="YhcG_N"/>
</dbReference>
<reference evidence="3" key="1">
    <citation type="journal article" date="2013" name="Appl. Environ. Microbiol.">
        <title>Functional screening of a metagenomic library reveals operons responsible for enhanced intestinal colonization by gut commensal microbes.</title>
        <authorList>
            <person name="Yoon M.Y."/>
            <person name="Lee K.M."/>
            <person name="Yoon Y."/>
            <person name="Go J."/>
            <person name="Park Y."/>
            <person name="Cho Y.J."/>
            <person name="Tannock G.W."/>
            <person name="Yoon S.S."/>
        </authorList>
    </citation>
    <scope>NUCLEOTIDE SEQUENCE</scope>
</reference>
<dbReference type="EMBL" id="KC595276">
    <property type="protein sequence ID" value="AGK84795.1"/>
    <property type="molecule type" value="Genomic_DNA"/>
</dbReference>
<evidence type="ECO:0000313" key="3">
    <source>
        <dbReference type="EMBL" id="AGK84795.1"/>
    </source>
</evidence>
<feature type="domain" description="YhcG PDDEXK nuclease" evidence="1">
    <location>
        <begin position="210"/>
        <end position="369"/>
    </location>
</feature>
<dbReference type="GO" id="GO:0003676">
    <property type="term" value="F:nucleic acid binding"/>
    <property type="evidence" value="ECO:0007669"/>
    <property type="project" value="InterPro"/>
</dbReference>
<dbReference type="PANTHER" id="PTHR30547:SF0">
    <property type="entry name" value="BLR8175 PROTEIN"/>
    <property type="match status" value="1"/>
</dbReference>
<dbReference type="InterPro" id="IPR009362">
    <property type="entry name" value="YhcG_C"/>
</dbReference>
<dbReference type="AlphaFoldDB" id="R4JGA6"/>
<dbReference type="InterPro" id="IPR053148">
    <property type="entry name" value="PD-DEXK-like_domain"/>
</dbReference>
<dbReference type="Pfam" id="PF17761">
    <property type="entry name" value="DUF1016_N"/>
    <property type="match status" value="1"/>
</dbReference>
<dbReference type="PANTHER" id="PTHR30547">
    <property type="entry name" value="UNCHARACTERIZED PROTEIN YHCG-RELATED"/>
    <property type="match status" value="1"/>
</dbReference>
<evidence type="ECO:0000259" key="1">
    <source>
        <dbReference type="Pfam" id="PF06250"/>
    </source>
</evidence>
<dbReference type="Pfam" id="PF06250">
    <property type="entry name" value="YhcG_C"/>
    <property type="match status" value="1"/>
</dbReference>